<dbReference type="Pfam" id="PF05024">
    <property type="entry name" value="Gpi1"/>
    <property type="match status" value="1"/>
</dbReference>
<dbReference type="eggNOG" id="KOG1183">
    <property type="taxonomic scope" value="Eukaryota"/>
</dbReference>
<feature type="transmembrane region" description="Helical" evidence="1">
    <location>
        <begin position="377"/>
        <end position="396"/>
    </location>
</feature>
<evidence type="ECO:0000313" key="5">
    <source>
        <dbReference type="Proteomes" id="UP000249293"/>
    </source>
</evidence>
<dbReference type="PANTHER" id="PTHR21329">
    <property type="entry name" value="PHOSPHATIDYLINOSITOL N-ACETYLGLUCOSAMINYLTRANSFERASE SUBUNIT Q-RELATED"/>
    <property type="match status" value="1"/>
</dbReference>
<dbReference type="Proteomes" id="UP000249293">
    <property type="component" value="Chromosome 4"/>
</dbReference>
<reference evidence="2 5" key="3">
    <citation type="submission" date="2018-06" db="EMBL/GenBank/DDBJ databases">
        <title>Population genomics shows no distinction between pathogenic Candida krusei and environmental Pichia kudriavzevii: One species, four names.</title>
        <authorList>
            <person name="Douglass A.P."/>
            <person name="Offei B."/>
            <person name="Braun-Galleani S."/>
            <person name="Coughlan A.Y."/>
            <person name="Martos A."/>
            <person name="Ortiz-Merino R.A."/>
            <person name="Byrne K.P."/>
            <person name="Wolfe K.H."/>
        </authorList>
    </citation>
    <scope>NUCLEOTIDE SEQUENCE [LARGE SCALE GENOMIC DNA]</scope>
    <source>
        <strain evidence="2 5">CBS573</strain>
    </source>
</reference>
<feature type="transmembrane region" description="Helical" evidence="1">
    <location>
        <begin position="314"/>
        <end position="335"/>
    </location>
</feature>
<dbReference type="RefSeq" id="XP_029323324.1">
    <property type="nucleotide sequence ID" value="XM_029467464.1"/>
</dbReference>
<dbReference type="EMBL" id="JQFK01000028">
    <property type="protein sequence ID" value="KGK37844.1"/>
    <property type="molecule type" value="Genomic_DNA"/>
</dbReference>
<dbReference type="PANTHER" id="PTHR21329:SF3">
    <property type="entry name" value="PHOSPHATIDYLINOSITOL N-ACETYLGLUCOSAMINYLTRANSFERASE SUBUNIT Q"/>
    <property type="match status" value="1"/>
</dbReference>
<proteinExistence type="predicted"/>
<dbReference type="GO" id="GO:0005783">
    <property type="term" value="C:endoplasmic reticulum"/>
    <property type="evidence" value="ECO:0007669"/>
    <property type="project" value="TreeGrafter"/>
</dbReference>
<dbReference type="InterPro" id="IPR007720">
    <property type="entry name" value="PigQ/GPI1"/>
</dbReference>
<evidence type="ECO:0008006" key="6">
    <source>
        <dbReference type="Google" id="ProtNLM"/>
    </source>
</evidence>
<feature type="transmembrane region" description="Helical" evidence="1">
    <location>
        <begin position="485"/>
        <end position="510"/>
    </location>
</feature>
<reference evidence="3" key="2">
    <citation type="submission" date="2014-08" db="EMBL/GenBank/DDBJ databases">
        <title>Exploiting Issatchenkia orientalis SD108 for Succinic Acid Production.</title>
        <authorList>
            <person name="Xiao H."/>
            <person name="Shao Z."/>
            <person name="Jiang Y."/>
            <person name="Dole S."/>
            <person name="Zhao H."/>
        </authorList>
    </citation>
    <scope>NUCLEOTIDE SEQUENCE [LARGE SCALE GENOMIC DNA]</scope>
    <source>
        <strain evidence="3">SD108</strain>
    </source>
</reference>
<dbReference type="AlphaFoldDB" id="A0A099P0M4"/>
<evidence type="ECO:0000313" key="4">
    <source>
        <dbReference type="Proteomes" id="UP000029867"/>
    </source>
</evidence>
<dbReference type="GeneID" id="40385676"/>
<evidence type="ECO:0000256" key="1">
    <source>
        <dbReference type="SAM" id="Phobius"/>
    </source>
</evidence>
<keyword evidence="5" id="KW-1185">Reference proteome</keyword>
<name>A0A099P0M4_PICKU</name>
<dbReference type="KEGG" id="pkz:C5L36_0D05740"/>
<evidence type="ECO:0000313" key="3">
    <source>
        <dbReference type="EMBL" id="KGK37844.1"/>
    </source>
</evidence>
<keyword evidence="1" id="KW-0812">Transmembrane</keyword>
<feature type="transmembrane region" description="Helical" evidence="1">
    <location>
        <begin position="516"/>
        <end position="540"/>
    </location>
</feature>
<feature type="transmembrane region" description="Helical" evidence="1">
    <location>
        <begin position="417"/>
        <end position="442"/>
    </location>
</feature>
<dbReference type="STRING" id="4909.A0A099P0M4"/>
<reference evidence="4" key="1">
    <citation type="journal article" date="2014" name="Microb. Cell Fact.">
        <title>Exploiting Issatchenkia orientalis SD108 for succinic acid production.</title>
        <authorList>
            <person name="Xiao H."/>
            <person name="Shao Z."/>
            <person name="Jiang Y."/>
            <person name="Dole S."/>
            <person name="Zhao H."/>
        </authorList>
    </citation>
    <scope>NUCLEOTIDE SEQUENCE [LARGE SCALE GENOMIC DNA]</scope>
    <source>
        <strain evidence="4">SD108</strain>
    </source>
</reference>
<sequence>MIESYDSISLRKHTLGENYQTVYWPDDLVLDFSKEKCLIIGYRINKHRMVVIDFLRGDEIDFFSFTSTNELTRNLVVLNCFNCKCKEFRHSKLIDWDFQNGKPIVSSNQTLIYFKPLSSWKLEYYSLNSISIDIFWNPSNCSNHEQFSNVSTNKYSQKLLYHFPDSPDRSQWNDMHDVLRILNLTNYIRYKINPKHNNSIFNNLQTWNFELMFTLSSYVYLYFIQKPCYILSSLLSYPIIGIKYNSTKSNRQKSLDNVSFSCVSLSYIMHQINLRLTQFYKLPSQFRKLKNSKTESQVLMIKYPKFSPSEYIKFYNTVWLIVNDILLGRIFYFVLMNNLRYLELLFEKYIPVYDQLLSNIVRWLMNSPAGFKLNNELASFLGQLIIWVLYIWRRLVLNSLTSNIGLLLKCIAIITKYGGISMFFCTVLDLVNILFLNIYGFYVACTRLYFWQLNIIMSLFKLFYGKKYNVLRNRVDFNDYEFDQLLLGIIVFSILIYLMPTVFIFYLTFAVARICLLIITSTLKFVLISLNHMPIVVLLLKLKNKERLPSGIIITLHPLKGELFLKTVPLSMKQILSSHIKSMLNFNLYNLNSDHNVTDSGSGAARIPELFSASDVIANWKRVSIITLAKNIITGDVIKDCDYKRMF</sequence>
<dbReference type="GO" id="GO:0006506">
    <property type="term" value="P:GPI anchor biosynthetic process"/>
    <property type="evidence" value="ECO:0007669"/>
    <property type="project" value="InterPro"/>
</dbReference>
<dbReference type="OrthoDB" id="70250at2759"/>
<dbReference type="HOGENOM" id="CLU_007914_3_0_1"/>
<keyword evidence="1" id="KW-1133">Transmembrane helix</keyword>
<feature type="transmembrane region" description="Helical" evidence="1">
    <location>
        <begin position="448"/>
        <end position="464"/>
    </location>
</feature>
<evidence type="ECO:0000313" key="2">
    <source>
        <dbReference type="EMBL" id="AWU77848.1"/>
    </source>
</evidence>
<accession>A0A099P0M4</accession>
<gene>
    <name evidence="2" type="ORF">C5L36_0D05740</name>
    <name evidence="3" type="ORF">JL09_g2963</name>
</gene>
<dbReference type="Proteomes" id="UP000029867">
    <property type="component" value="Unassembled WGS sequence"/>
</dbReference>
<organism evidence="3 4">
    <name type="scientific">Pichia kudriavzevii</name>
    <name type="common">Yeast</name>
    <name type="synonym">Issatchenkia orientalis</name>
    <dbReference type="NCBI Taxonomy" id="4909"/>
    <lineage>
        <taxon>Eukaryota</taxon>
        <taxon>Fungi</taxon>
        <taxon>Dikarya</taxon>
        <taxon>Ascomycota</taxon>
        <taxon>Saccharomycotina</taxon>
        <taxon>Pichiomycetes</taxon>
        <taxon>Pichiales</taxon>
        <taxon>Pichiaceae</taxon>
        <taxon>Pichia</taxon>
    </lineage>
</organism>
<keyword evidence="1" id="KW-0472">Membrane</keyword>
<dbReference type="EMBL" id="CP028776">
    <property type="protein sequence ID" value="AWU77848.1"/>
    <property type="molecule type" value="Genomic_DNA"/>
</dbReference>
<protein>
    <recommendedName>
        <fullName evidence="6">Phosphatidylinositol N-acetylglucosaminyltransferase subunit GPI1</fullName>
    </recommendedName>
</protein>
<dbReference type="VEuPathDB" id="FungiDB:C5L36_0D05740"/>
<dbReference type="GO" id="GO:0016020">
    <property type="term" value="C:membrane"/>
    <property type="evidence" value="ECO:0007669"/>
    <property type="project" value="InterPro"/>
</dbReference>